<dbReference type="SUPFAM" id="SSF101904">
    <property type="entry name" value="GyrA/ParC C-terminal domain-like"/>
    <property type="match status" value="1"/>
</dbReference>
<keyword evidence="9" id="KW-0067">ATP-binding</keyword>
<feature type="active site" description="O-(5'-phospho-DNA)-tyrosine intermediate" evidence="16">
    <location>
        <position position="98"/>
    </location>
</feature>
<gene>
    <name evidence="20" type="ORF">NMOB1V02_LOCUS11214</name>
</gene>
<dbReference type="GO" id="GO:0003918">
    <property type="term" value="F:DNA topoisomerase type II (double strand cut, ATP-hydrolyzing) activity"/>
    <property type="evidence" value="ECO:0007669"/>
    <property type="project" value="UniProtKB-EC"/>
</dbReference>
<keyword evidence="10" id="KW-0460">Magnesium</keyword>
<dbReference type="NCBIfam" id="TIGR01062">
    <property type="entry name" value="parC_Gneg"/>
    <property type="match status" value="1"/>
</dbReference>
<evidence type="ECO:0000256" key="10">
    <source>
        <dbReference type="ARBA" id="ARBA00022842"/>
    </source>
</evidence>
<evidence type="ECO:0000256" key="2">
    <source>
        <dbReference type="ARBA" id="ARBA00001946"/>
    </source>
</evidence>
<dbReference type="FunFam" id="3.30.300.30:FF:000006">
    <property type="entry name" value="Long-chain-fatty-acid--CoA ligase FadD"/>
    <property type="match status" value="1"/>
</dbReference>
<dbReference type="InterPro" id="IPR001129">
    <property type="entry name" value="Membr-assoc_MAPEG"/>
</dbReference>
<keyword evidence="17" id="KW-0175">Coiled coil</keyword>
<keyword evidence="6" id="KW-0436">Ligase</keyword>
<proteinExistence type="predicted"/>
<dbReference type="FunFam" id="1.10.268.10:FF:000001">
    <property type="entry name" value="DNA gyrase subunit A"/>
    <property type="match status" value="1"/>
</dbReference>
<dbReference type="NCBIfam" id="NF004044">
    <property type="entry name" value="PRK05561.1"/>
    <property type="match status" value="1"/>
</dbReference>
<feature type="transmembrane region" description="Helical" evidence="18">
    <location>
        <begin position="1000"/>
        <end position="1020"/>
    </location>
</feature>
<dbReference type="EC" id="5.6.2.2" evidence="4"/>
<keyword evidence="8" id="KW-0547">Nucleotide-binding</keyword>
<dbReference type="PROSITE" id="PS52040">
    <property type="entry name" value="TOPO_IIA"/>
    <property type="match status" value="1"/>
</dbReference>
<evidence type="ECO:0000256" key="16">
    <source>
        <dbReference type="PROSITE-ProRule" id="PRU01384"/>
    </source>
</evidence>
<evidence type="ECO:0000256" key="18">
    <source>
        <dbReference type="SAM" id="Phobius"/>
    </source>
</evidence>
<evidence type="ECO:0000256" key="14">
    <source>
        <dbReference type="ARBA" id="ARBA00023136"/>
    </source>
</evidence>
<dbReference type="GO" id="GO:0003677">
    <property type="term" value="F:DNA binding"/>
    <property type="evidence" value="ECO:0007669"/>
    <property type="project" value="UniProtKB-UniRule"/>
</dbReference>
<dbReference type="GO" id="GO:0007059">
    <property type="term" value="P:chromosome segregation"/>
    <property type="evidence" value="ECO:0007669"/>
    <property type="project" value="TreeGrafter"/>
</dbReference>
<dbReference type="InterPro" id="IPR002205">
    <property type="entry name" value="Topo_IIA_dom_A"/>
</dbReference>
<evidence type="ECO:0000256" key="5">
    <source>
        <dbReference type="ARBA" id="ARBA00022475"/>
    </source>
</evidence>
<dbReference type="Pfam" id="PF13193">
    <property type="entry name" value="AMP-binding_C"/>
    <property type="match status" value="1"/>
</dbReference>
<dbReference type="InterPro" id="IPR013760">
    <property type="entry name" value="Topo_IIA-like_dom_sf"/>
</dbReference>
<dbReference type="PANTHER" id="PTHR43493">
    <property type="entry name" value="DNA GYRASE/TOPOISOMERASE SUBUNIT A"/>
    <property type="match status" value="1"/>
</dbReference>
<evidence type="ECO:0000256" key="15">
    <source>
        <dbReference type="ARBA" id="ARBA00023235"/>
    </source>
</evidence>
<dbReference type="InterPro" id="IPR013757">
    <property type="entry name" value="Topo_IIA_A_a_sf"/>
</dbReference>
<dbReference type="Gene3D" id="3.40.50.12780">
    <property type="entry name" value="N-terminal domain of ligase-like"/>
    <property type="match status" value="1"/>
</dbReference>
<dbReference type="Pfam" id="PF00501">
    <property type="entry name" value="AMP-binding"/>
    <property type="match status" value="1"/>
</dbReference>
<evidence type="ECO:0000256" key="12">
    <source>
        <dbReference type="ARBA" id="ARBA00023029"/>
    </source>
</evidence>
<dbReference type="Gene3D" id="2.120.10.90">
    <property type="entry name" value="DNA gyrase/topoisomerase IV, subunit A, C-terminal"/>
    <property type="match status" value="1"/>
</dbReference>
<dbReference type="SMART" id="SM00434">
    <property type="entry name" value="TOP4c"/>
    <property type="match status" value="1"/>
</dbReference>
<evidence type="ECO:0000256" key="13">
    <source>
        <dbReference type="ARBA" id="ARBA00023125"/>
    </source>
</evidence>
<dbReference type="InterPro" id="IPR050220">
    <property type="entry name" value="Type_II_DNA_Topoisomerases"/>
</dbReference>
<evidence type="ECO:0000256" key="7">
    <source>
        <dbReference type="ARBA" id="ARBA00022692"/>
    </source>
</evidence>
<dbReference type="Pfam" id="PF01124">
    <property type="entry name" value="MAPEG"/>
    <property type="match status" value="1"/>
</dbReference>
<dbReference type="GO" id="GO:0005524">
    <property type="term" value="F:ATP binding"/>
    <property type="evidence" value="ECO:0007669"/>
    <property type="project" value="UniProtKB-KW"/>
</dbReference>
<evidence type="ECO:0000256" key="3">
    <source>
        <dbReference type="ARBA" id="ARBA00004370"/>
    </source>
</evidence>
<dbReference type="Gene3D" id="1.20.120.550">
    <property type="entry name" value="Membrane associated eicosanoid/glutathione metabolism-like domain"/>
    <property type="match status" value="1"/>
</dbReference>
<dbReference type="PANTHER" id="PTHR43493:SF1">
    <property type="entry name" value="DNA TOPOISOMERASE 4 SUBUNIT A"/>
    <property type="match status" value="1"/>
</dbReference>
<dbReference type="OrthoDB" id="734at2759"/>
<evidence type="ECO:0000256" key="1">
    <source>
        <dbReference type="ARBA" id="ARBA00000185"/>
    </source>
</evidence>
<accession>A0A7R9C089</accession>
<dbReference type="GO" id="GO:0009330">
    <property type="term" value="C:DNA topoisomerase type II (double strand cut, ATP-hydrolyzing) complex"/>
    <property type="evidence" value="ECO:0007669"/>
    <property type="project" value="TreeGrafter"/>
</dbReference>
<dbReference type="SUPFAM" id="SSF161084">
    <property type="entry name" value="MAPEG domain-like"/>
    <property type="match status" value="1"/>
</dbReference>
<dbReference type="InterPro" id="IPR020845">
    <property type="entry name" value="AMP-binding_CS"/>
</dbReference>
<keyword evidence="7 18" id="KW-0812">Transmembrane</keyword>
<evidence type="ECO:0000256" key="11">
    <source>
        <dbReference type="ARBA" id="ARBA00022989"/>
    </source>
</evidence>
<dbReference type="PROSITE" id="PS00455">
    <property type="entry name" value="AMP_BINDING"/>
    <property type="match status" value="1"/>
</dbReference>
<dbReference type="GO" id="GO:0005737">
    <property type="term" value="C:cytoplasm"/>
    <property type="evidence" value="ECO:0007669"/>
    <property type="project" value="TreeGrafter"/>
</dbReference>
<dbReference type="Gene3D" id="3.30.300.30">
    <property type="match status" value="1"/>
</dbReference>
<dbReference type="EMBL" id="CAJPEX010005694">
    <property type="protein sequence ID" value="CAG0923753.1"/>
    <property type="molecule type" value="Genomic_DNA"/>
</dbReference>
<dbReference type="SUPFAM" id="SSF56801">
    <property type="entry name" value="Acetyl-CoA synthetase-like"/>
    <property type="match status" value="1"/>
</dbReference>
<dbReference type="GO" id="GO:0006265">
    <property type="term" value="P:DNA topological change"/>
    <property type="evidence" value="ECO:0007669"/>
    <property type="project" value="UniProtKB-UniRule"/>
</dbReference>
<comment type="cofactor">
    <cofactor evidence="2">
        <name>Mg(2+)</name>
        <dbReference type="ChEBI" id="CHEBI:18420"/>
    </cofactor>
</comment>
<dbReference type="CDD" id="cd00187">
    <property type="entry name" value="TOP4c"/>
    <property type="match status" value="1"/>
</dbReference>
<dbReference type="Gene3D" id="3.90.199.10">
    <property type="entry name" value="Topoisomerase II, domain 5"/>
    <property type="match status" value="1"/>
</dbReference>
<evidence type="ECO:0000313" key="20">
    <source>
        <dbReference type="EMBL" id="CAD7283601.1"/>
    </source>
</evidence>
<comment type="subcellular location">
    <subcellularLocation>
        <location evidence="3">Membrane</location>
    </subcellularLocation>
</comment>
<keyword evidence="15 16" id="KW-0413">Isomerase</keyword>
<dbReference type="AlphaFoldDB" id="A0A7R9C089"/>
<feature type="domain" description="Topo IIA-type catalytic" evidence="19">
    <location>
        <begin position="9"/>
        <end position="472"/>
    </location>
</feature>
<evidence type="ECO:0000259" key="19">
    <source>
        <dbReference type="PROSITE" id="PS52040"/>
    </source>
</evidence>
<keyword evidence="5" id="KW-1003">Cell membrane</keyword>
<dbReference type="InterPro" id="IPR045851">
    <property type="entry name" value="AMP-bd_C_sf"/>
</dbReference>
<dbReference type="InterPro" id="IPR025110">
    <property type="entry name" value="AMP-bd_C"/>
</dbReference>
<dbReference type="InterPro" id="IPR023352">
    <property type="entry name" value="MAPEG-like_dom_sf"/>
</dbReference>
<feature type="coiled-coil region" evidence="17">
    <location>
        <begin position="399"/>
        <end position="431"/>
    </location>
</feature>
<sequence>MYVIMDRALPHISDGLKPVQRRIVYAMSELGLKHSGKPKKSARTVGDVLGKYHPHGDSACYEAMVLMAQPFSYRYPFIEGQGNWGSPDDPKSFAAMRYTEAKLSQYSEVLLSELGQGTCDWQDNFDGSMKEPVTLPARIPNILLNGTTGIAVGMATDIPPHNLREVVKGTIALIRNPNLSDEKVAEYIPAPDLPTKAEIITPPEELLKIQSTGRGSYRMRSVYRIEKNEIVITDLPYQVSGSKVISQIADQMQAKKLPLVSDVRDESDHQNPTRLVIVLRSNRIDAEAVMSHLFATTDLESSYRVNMNMIGADGRPQVKSIRRILLEWIEIRKETVTRRLQYHLNKIEKRLHILGGLIIAYLNIDEVIRIIREEEQPKAELMSRFNIDDIQAEAILELKLRHLARLEEMEMRREQEELEAKAALIREQLANPESLKALIINELKDDAKKYGDDRRSPIVHRAEATAMSEQDFMPADPVTVVLSEAGWIRSAKGHEVDAENLNFRAGDQYLSHAQGKSNQRVYVLIIENFASVYQAINGKTPVKHVVIASVGDMLGALKGTLVNFVLRSVRKQIPAWNIPGHIRFNAAMSKVSASNYKRPNLTLSDTAVLQYTGGTTGVSKGAELTHRNLVANMLQCDGIFQSKFGAQDGQPDDRIFCALPLYHIFAFMVCAMYGMYKGQANVLIPNPRDLPAVMKELRKYQPSFFPAVNTLFNALVNNEEFKQLDHSKLKMAMGGGMAVLPSTAEAWKRITGTNIIEGYGLSETSPVATANPPASEEFSGTIGIPLPLTEVAILDDDGKEVALGEQGEISIRGPQVMRGYWNRADETAKVMTEDGFFRTGDIGVMDARGYVKIVDRKKDMILVSGFNVYPSEIEEVVSKHPKVLEVAAIGVPDEKSGEVPKLFVVKKDPSLTTEEVLAFAKENLTGYKRPRYVEFLDELPKSNVGFRAKDNQHPREFLAKTTGLAARANAAQQNSFESLPLFIAAILMAEYMVIPQVVTMTFGIAYLVFRVVYGICYLANWSTLRTIVWLLSLLCPICLLLLVIRLTMG</sequence>
<evidence type="ECO:0000256" key="9">
    <source>
        <dbReference type="ARBA" id="ARBA00022840"/>
    </source>
</evidence>
<name>A0A7R9C089_9CRUS</name>
<dbReference type="InterPro" id="IPR013758">
    <property type="entry name" value="Topo_IIA_A/C_ab"/>
</dbReference>
<evidence type="ECO:0000256" key="17">
    <source>
        <dbReference type="SAM" id="Coils"/>
    </source>
</evidence>
<dbReference type="SUPFAM" id="SSF56719">
    <property type="entry name" value="Type II DNA topoisomerase"/>
    <property type="match status" value="1"/>
</dbReference>
<dbReference type="InterPro" id="IPR000873">
    <property type="entry name" value="AMP-dep_synth/lig_dom"/>
</dbReference>
<evidence type="ECO:0000256" key="8">
    <source>
        <dbReference type="ARBA" id="ARBA00022741"/>
    </source>
</evidence>
<keyword evidence="21" id="KW-1185">Reference proteome</keyword>
<keyword evidence="11 18" id="KW-1133">Transmembrane helix</keyword>
<comment type="catalytic activity">
    <reaction evidence="1 16">
        <text>ATP-dependent breakage, passage and rejoining of double-stranded DNA.</text>
        <dbReference type="EC" id="5.6.2.2"/>
    </reaction>
</comment>
<dbReference type="Gene3D" id="3.30.1360.40">
    <property type="match status" value="1"/>
</dbReference>
<evidence type="ECO:0000313" key="21">
    <source>
        <dbReference type="Proteomes" id="UP000678499"/>
    </source>
</evidence>
<organism evidence="20">
    <name type="scientific">Notodromas monacha</name>
    <dbReference type="NCBI Taxonomy" id="399045"/>
    <lineage>
        <taxon>Eukaryota</taxon>
        <taxon>Metazoa</taxon>
        <taxon>Ecdysozoa</taxon>
        <taxon>Arthropoda</taxon>
        <taxon>Crustacea</taxon>
        <taxon>Oligostraca</taxon>
        <taxon>Ostracoda</taxon>
        <taxon>Podocopa</taxon>
        <taxon>Podocopida</taxon>
        <taxon>Cypridocopina</taxon>
        <taxon>Cypridoidea</taxon>
        <taxon>Cyprididae</taxon>
        <taxon>Notodromas</taxon>
    </lineage>
</organism>
<dbReference type="Proteomes" id="UP000678499">
    <property type="component" value="Unassembled WGS sequence"/>
</dbReference>
<keyword evidence="13 16" id="KW-0238">DNA-binding</keyword>
<protein>
    <recommendedName>
        <fullName evidence="4">DNA topoisomerase (ATP-hydrolyzing)</fullName>
        <ecNumber evidence="4">5.6.2.2</ecNumber>
    </recommendedName>
</protein>
<dbReference type="GO" id="GO:0016874">
    <property type="term" value="F:ligase activity"/>
    <property type="evidence" value="ECO:0007669"/>
    <property type="project" value="UniProtKB-KW"/>
</dbReference>
<dbReference type="Gene3D" id="1.10.268.10">
    <property type="entry name" value="Topoisomerase, domain 3"/>
    <property type="match status" value="1"/>
</dbReference>
<keyword evidence="14 18" id="KW-0472">Membrane</keyword>
<evidence type="ECO:0000256" key="4">
    <source>
        <dbReference type="ARBA" id="ARBA00012895"/>
    </source>
</evidence>
<keyword evidence="12 16" id="KW-0799">Topoisomerase</keyword>
<reference evidence="20" key="1">
    <citation type="submission" date="2020-11" db="EMBL/GenBank/DDBJ databases">
        <authorList>
            <person name="Tran Van P."/>
        </authorList>
    </citation>
    <scope>NUCLEOTIDE SEQUENCE</scope>
</reference>
<evidence type="ECO:0000256" key="6">
    <source>
        <dbReference type="ARBA" id="ARBA00022598"/>
    </source>
</evidence>
<dbReference type="InterPro" id="IPR035516">
    <property type="entry name" value="Gyrase/topoIV_suA_C"/>
</dbReference>
<dbReference type="Pfam" id="PF00521">
    <property type="entry name" value="DNA_topoisoIV"/>
    <property type="match status" value="1"/>
</dbReference>
<feature type="transmembrane region" description="Helical" evidence="18">
    <location>
        <begin position="1027"/>
        <end position="1048"/>
    </location>
</feature>
<dbReference type="EMBL" id="OA887731">
    <property type="protein sequence ID" value="CAD7283601.1"/>
    <property type="molecule type" value="Genomic_DNA"/>
</dbReference>
<dbReference type="GO" id="GO:0016020">
    <property type="term" value="C:membrane"/>
    <property type="evidence" value="ECO:0007669"/>
    <property type="project" value="UniProtKB-SubCell"/>
</dbReference>
<dbReference type="InterPro" id="IPR042099">
    <property type="entry name" value="ANL_N_sf"/>
</dbReference>